<dbReference type="EMBL" id="CAMXCT030001172">
    <property type="protein sequence ID" value="CAL4774798.1"/>
    <property type="molecule type" value="Genomic_DNA"/>
</dbReference>
<dbReference type="Proteomes" id="UP001152797">
    <property type="component" value="Unassembled WGS sequence"/>
</dbReference>
<dbReference type="AlphaFoldDB" id="A0A9P1FTE7"/>
<protein>
    <submittedName>
        <fullName evidence="4">Uncharacterized protein</fullName>
    </submittedName>
</protein>
<feature type="compositionally biased region" description="Low complexity" evidence="2">
    <location>
        <begin position="294"/>
        <end position="311"/>
    </location>
</feature>
<dbReference type="EMBL" id="CAMXCT020001172">
    <property type="protein sequence ID" value="CAL1140861.1"/>
    <property type="molecule type" value="Genomic_DNA"/>
</dbReference>
<feature type="transmembrane region" description="Helical" evidence="3">
    <location>
        <begin position="689"/>
        <end position="708"/>
    </location>
</feature>
<keyword evidence="1" id="KW-0175">Coiled coil</keyword>
<feature type="region of interest" description="Disordered" evidence="2">
    <location>
        <begin position="257"/>
        <end position="325"/>
    </location>
</feature>
<organism evidence="4">
    <name type="scientific">Cladocopium goreaui</name>
    <dbReference type="NCBI Taxonomy" id="2562237"/>
    <lineage>
        <taxon>Eukaryota</taxon>
        <taxon>Sar</taxon>
        <taxon>Alveolata</taxon>
        <taxon>Dinophyceae</taxon>
        <taxon>Suessiales</taxon>
        <taxon>Symbiodiniaceae</taxon>
        <taxon>Cladocopium</taxon>
    </lineage>
</organism>
<evidence type="ECO:0000256" key="3">
    <source>
        <dbReference type="SAM" id="Phobius"/>
    </source>
</evidence>
<dbReference type="EMBL" id="CAMXCT010001172">
    <property type="protein sequence ID" value="CAI3987486.1"/>
    <property type="molecule type" value="Genomic_DNA"/>
</dbReference>
<feature type="compositionally biased region" description="Basic and acidic residues" evidence="2">
    <location>
        <begin position="257"/>
        <end position="273"/>
    </location>
</feature>
<keyword evidence="6" id="KW-1185">Reference proteome</keyword>
<comment type="caution">
    <text evidence="4">The sequence shown here is derived from an EMBL/GenBank/DDBJ whole genome shotgun (WGS) entry which is preliminary data.</text>
</comment>
<evidence type="ECO:0000256" key="2">
    <source>
        <dbReference type="SAM" id="MobiDB-lite"/>
    </source>
</evidence>
<keyword evidence="3" id="KW-0472">Membrane</keyword>
<name>A0A9P1FTE7_9DINO</name>
<reference evidence="5" key="2">
    <citation type="submission" date="2024-04" db="EMBL/GenBank/DDBJ databases">
        <authorList>
            <person name="Chen Y."/>
            <person name="Shah S."/>
            <person name="Dougan E. K."/>
            <person name="Thang M."/>
            <person name="Chan C."/>
        </authorList>
    </citation>
    <scope>NUCLEOTIDE SEQUENCE [LARGE SCALE GENOMIC DNA]</scope>
</reference>
<evidence type="ECO:0000313" key="6">
    <source>
        <dbReference type="Proteomes" id="UP001152797"/>
    </source>
</evidence>
<feature type="coiled-coil region" evidence="1">
    <location>
        <begin position="21"/>
        <end position="57"/>
    </location>
</feature>
<feature type="compositionally biased region" description="Basic and acidic residues" evidence="2">
    <location>
        <begin position="315"/>
        <end position="325"/>
    </location>
</feature>
<feature type="region of interest" description="Disordered" evidence="2">
    <location>
        <begin position="84"/>
        <end position="106"/>
    </location>
</feature>
<gene>
    <name evidence="4" type="ORF">C1SCF055_LOCUS14754</name>
</gene>
<evidence type="ECO:0000313" key="4">
    <source>
        <dbReference type="EMBL" id="CAI3987486.1"/>
    </source>
</evidence>
<reference evidence="4" key="1">
    <citation type="submission" date="2022-10" db="EMBL/GenBank/DDBJ databases">
        <authorList>
            <person name="Chen Y."/>
            <person name="Dougan E. K."/>
            <person name="Chan C."/>
            <person name="Rhodes N."/>
            <person name="Thang M."/>
        </authorList>
    </citation>
    <scope>NUCLEOTIDE SEQUENCE</scope>
</reference>
<proteinExistence type="predicted"/>
<sequence>MDFDKEDRKLEEQIILAETALATAQEALDDAKKVATEEELKDQVETIEDEEEAVDRTVKTSQIMREGLSGMLDGLVQLKARTEDIGEEQGNKRQRTDDGLAKSSAMQPFGGDHVIAHLPIDLVFVKPQPPALQADGTVATVIVHQNPVPPRVPCLITAVLIDDPNTRILEMAHSVVPLLPPNDVLHLGGVADTCRQREQEGPDSCTLHVGFRLLPRNQAIIVEEGMGITIRVPSRLSSAEAEQNLVARVQQLRDNHPRHEWNDPEQERPEETHPAPAGLGTTAPQPEDVTSFMARSLHSSRSAADSDSDSSVPTHDMDATDESPSHIDAESFLTVIFSLDGQERQIDVLNAYFCNDNKMPHQSTSSDYVSLTLSTKLTPEDHNCELTADQNGCPAELTEHPSFYLLALVAFAPCHRAGRPELQFGDHLECLDALHRTWAVHSAIEREDEGRVLYISTWFPDAGRWPECDESRPVRLLQDFGQWADAIAEAWDDRLDPDCPVHLYLITPQPRSSLWMPENPVAHSKSIHIATLNPARGDQGNSGCIRIVPTQLWRAHILEAAGILQFCRPGHVDCMVWWGEFELRDGQQYQARHGFSFSIIRNNIADISASSGEHSALARVETDGPALLQTNLHLHKKKISLEELVPIVPPEATPMPFASLQVHLWLLCPLMWNVLLQALLVRFNLNSDIGATSAMFTSLEVMMLHFVYRKGGKRRQN</sequence>
<keyword evidence="3" id="KW-0812">Transmembrane</keyword>
<evidence type="ECO:0000313" key="5">
    <source>
        <dbReference type="EMBL" id="CAL1140861.1"/>
    </source>
</evidence>
<keyword evidence="3" id="KW-1133">Transmembrane helix</keyword>
<accession>A0A9P1FTE7</accession>
<feature type="compositionally biased region" description="Basic and acidic residues" evidence="2">
    <location>
        <begin position="84"/>
        <end position="100"/>
    </location>
</feature>
<evidence type="ECO:0000256" key="1">
    <source>
        <dbReference type="SAM" id="Coils"/>
    </source>
</evidence>